<dbReference type="Gene3D" id="3.30.70.3490">
    <property type="match status" value="1"/>
</dbReference>
<dbReference type="PANTHER" id="PTHR10972:SF92">
    <property type="entry name" value="OXYSTEROL BINDING PROTEIN"/>
    <property type="match status" value="1"/>
</dbReference>
<dbReference type="SUPFAM" id="SSF48403">
    <property type="entry name" value="Ankyrin repeat"/>
    <property type="match status" value="1"/>
</dbReference>
<comment type="similarity">
    <text evidence="1">Belongs to the OSBP family.</text>
</comment>
<evidence type="ECO:0000313" key="5">
    <source>
        <dbReference type="Proteomes" id="UP000015100"/>
    </source>
</evidence>
<feature type="region of interest" description="Disordered" evidence="3">
    <location>
        <begin position="1315"/>
        <end position="1340"/>
    </location>
</feature>
<dbReference type="InterPro" id="IPR036770">
    <property type="entry name" value="Ankyrin_rpt-contain_sf"/>
</dbReference>
<evidence type="ECO:0000256" key="3">
    <source>
        <dbReference type="SAM" id="MobiDB-lite"/>
    </source>
</evidence>
<accession>S7ZYI1</accession>
<gene>
    <name evidence="4" type="ORF">H072_11115</name>
</gene>
<dbReference type="STRING" id="1284197.S7ZYI1"/>
<dbReference type="Pfam" id="PF12796">
    <property type="entry name" value="Ank_2"/>
    <property type="match status" value="1"/>
</dbReference>
<sequence length="1479" mass="167841">MPASVIDGRVSKRRKASSTVDVYNPSSILKSGNYEKEIRFFRFVCKYNVKQIREVMEAIFNINATQRDYQNYLSREDFRYYLKQEEWEQIIGYFLACEESNLRILVKLNGRYLDRDTVKRSLIRRGLLDMGTKIMQSQRNTLFNPSVPHSFGSVEACGLVHSGALRHEVPASILNHGPFSNFVRVWLEASYQGCRKTGNDFFRIFESWNSGVDTLWNVFYLLSNGILSVAELDDFLEEAGLEHSTARESSFHITRSETTPRTFLKQFLALNTVSVQLAAENILPLLILRCDWDLISHILKIHGSSSIKWYTGLIELAQNVYLGYLYHTQEDVLRLSRKYQNNHQSSLNFLAYGLEIYQPFAQTELEAGLLIHHAVCRQWIQVDTMLMLLPPETSWKEAERGLEIIFGSSILEYDQDRGFNTKTRLDLGFRRNLHILTMEAVLRNDIPKVAVLIRYCKLDLTKEQLELLNYCSSGVTDSSEIFVGDIIGNDVFGDLIFKATSEASDPECRRGEFQILDLLPISFALRSSMLREFLIEFFRIKCGAYGWSMGSILSEAYFHIIHRVEFRDRLRSREHQKTGLTMKQRWQNVLGDHESIWNNLHTAIWLNDFHELKRLIQLGIDLNNENWSGEPPLFTAILISRRSYTRRLNRGGRKLGISSDLLFEIEIFKTLLASANDNSISYLCKPSEFFVFSSRFLNAVQNKCLASIGIEWETRFESVDDDCEPYYDWHSEFAWENCSDEDMEIASVSSIPTSETGDDEEDEQPIDLEKRYGDPGYFSVLLGELIRTNPSKHSQKYQRYREYIESLIKNSGGFTHQFDCSLDPGTWAGYFTPITILQQLALCGDPSLLESFALCCPEMFSDQLQKIYKNSPSPLQFAAWRKSLQCIEILVKNGADPCELAIENIWKFSAASSQKLGGGRTALYLAVEGGSFEITKYLVEQGADIHARALPNPEYSLEARRPKEKVKHIDENEALSVLELAVKLGRVDFVDLFLSTNIAARDVALSAAQKYRRVGMADWIEHKWKGKRKPLSSGANPDAADRKQKLQEKMKRKTQALDRIQQYIPSVHGDLSTISAPTPLLAPKSVIEYPSTVALHHNLFLQPTSQPSPLDRSISIFKNYICTLTTQAEGCHIDNTQDGNIPTRVNPNKSLKKPLNPFLGELFLARATSTGSPPSSATEILCEQVGHHPPTTASYLSNKTAGISVQAYLRQSASFAPTTCGIIIQQTGHALTCISKYNEWHLASFPTLKVRGLLSFGGGGRYTEYSGPCAIVSSSGYVTRIMFEEEGGKKGGIKERFLGFGGGGGEGRLERRISGTISRWREGDNGSDSDGGNREEKPVVSISGSWGGDIIIVNNENGKREVFRPSEVPTGEIHTKPTEEQDIWESNKAWQATKDALRKGDWKTATEEKRKIEEWQRDLRRKEEKEGKVWSPKFFSTVENCERFQSLAGVIEAEQRRRMGGGAIWRYHASVRAESNLPT</sequence>
<keyword evidence="5" id="KW-1185">Reference proteome</keyword>
<feature type="region of interest" description="Disordered" evidence="3">
    <location>
        <begin position="1027"/>
        <end position="1052"/>
    </location>
</feature>
<reference evidence="4 5" key="1">
    <citation type="journal article" date="2013" name="PLoS Genet.">
        <title>Genomic mechanisms accounting for the adaptation to parasitism in nematode-trapping fungi.</title>
        <authorList>
            <person name="Meerupati T."/>
            <person name="Andersson K.M."/>
            <person name="Friman E."/>
            <person name="Kumar D."/>
            <person name="Tunlid A."/>
            <person name="Ahren D."/>
        </authorList>
    </citation>
    <scope>NUCLEOTIDE SEQUENCE [LARGE SCALE GENOMIC DNA]</scope>
    <source>
        <strain evidence="4 5">CBS 200.50</strain>
    </source>
</reference>
<dbReference type="Gene3D" id="1.10.287.2720">
    <property type="match status" value="1"/>
</dbReference>
<keyword evidence="2" id="KW-0040">ANK repeat</keyword>
<dbReference type="Proteomes" id="UP000015100">
    <property type="component" value="Unassembled WGS sequence"/>
</dbReference>
<dbReference type="InterPro" id="IPR037239">
    <property type="entry name" value="OSBP_sf"/>
</dbReference>
<dbReference type="OrthoDB" id="191139at2759"/>
<dbReference type="PROSITE" id="PS50297">
    <property type="entry name" value="ANK_REP_REGION"/>
    <property type="match status" value="1"/>
</dbReference>
<dbReference type="Gene3D" id="2.40.160.120">
    <property type="match status" value="1"/>
</dbReference>
<evidence type="ECO:0000256" key="2">
    <source>
        <dbReference type="PROSITE-ProRule" id="PRU00023"/>
    </source>
</evidence>
<dbReference type="HOGENOM" id="CLU_249747_0_0_1"/>
<feature type="compositionally biased region" description="Basic and acidic residues" evidence="3">
    <location>
        <begin position="1315"/>
        <end position="1324"/>
    </location>
</feature>
<dbReference type="GO" id="GO:0005829">
    <property type="term" value="C:cytosol"/>
    <property type="evidence" value="ECO:0007669"/>
    <property type="project" value="TreeGrafter"/>
</dbReference>
<dbReference type="Pfam" id="PF01237">
    <property type="entry name" value="Oxysterol_BP"/>
    <property type="match status" value="1"/>
</dbReference>
<feature type="repeat" description="ANK" evidence="2">
    <location>
        <begin position="918"/>
        <end position="950"/>
    </location>
</feature>
<dbReference type="EMBL" id="AQGS01001127">
    <property type="protein sequence ID" value="EPS35509.1"/>
    <property type="molecule type" value="Genomic_DNA"/>
</dbReference>
<dbReference type="GO" id="GO:0008142">
    <property type="term" value="F:oxysterol binding"/>
    <property type="evidence" value="ECO:0007669"/>
    <property type="project" value="TreeGrafter"/>
</dbReference>
<evidence type="ECO:0000256" key="1">
    <source>
        <dbReference type="ARBA" id="ARBA00008842"/>
    </source>
</evidence>
<proteinExistence type="inferred from homology"/>
<dbReference type="SUPFAM" id="SSF144000">
    <property type="entry name" value="Oxysterol-binding protein-like"/>
    <property type="match status" value="1"/>
</dbReference>
<reference evidence="5" key="2">
    <citation type="submission" date="2013-04" db="EMBL/GenBank/DDBJ databases">
        <title>Genomic mechanisms accounting for the adaptation to parasitism in nematode-trapping fungi.</title>
        <authorList>
            <person name="Ahren D.G."/>
        </authorList>
    </citation>
    <scope>NUCLEOTIDE SEQUENCE [LARGE SCALE GENOMIC DNA]</scope>
    <source>
        <strain evidence="5">CBS 200.50</strain>
    </source>
</reference>
<dbReference type="InterPro" id="IPR000648">
    <property type="entry name" value="Oxysterol-bd"/>
</dbReference>
<organism evidence="4 5">
    <name type="scientific">Dactylellina haptotyla (strain CBS 200.50)</name>
    <name type="common">Nematode-trapping fungus</name>
    <name type="synonym">Monacrosporium haptotylum</name>
    <dbReference type="NCBI Taxonomy" id="1284197"/>
    <lineage>
        <taxon>Eukaryota</taxon>
        <taxon>Fungi</taxon>
        <taxon>Dikarya</taxon>
        <taxon>Ascomycota</taxon>
        <taxon>Pezizomycotina</taxon>
        <taxon>Orbiliomycetes</taxon>
        <taxon>Orbiliales</taxon>
        <taxon>Orbiliaceae</taxon>
        <taxon>Dactylellina</taxon>
    </lineage>
</organism>
<dbReference type="PANTHER" id="PTHR10972">
    <property type="entry name" value="OXYSTEROL-BINDING PROTEIN-RELATED"/>
    <property type="match status" value="1"/>
</dbReference>
<dbReference type="PROSITE" id="PS50088">
    <property type="entry name" value="ANK_REPEAT"/>
    <property type="match status" value="1"/>
</dbReference>
<dbReference type="SMART" id="SM00248">
    <property type="entry name" value="ANK"/>
    <property type="match status" value="4"/>
</dbReference>
<dbReference type="OMA" id="HSTARES"/>
<dbReference type="eggNOG" id="KOG2210">
    <property type="taxonomic scope" value="Eukaryota"/>
</dbReference>
<dbReference type="Gene3D" id="1.25.40.20">
    <property type="entry name" value="Ankyrin repeat-containing domain"/>
    <property type="match status" value="1"/>
</dbReference>
<dbReference type="GO" id="GO:0016020">
    <property type="term" value="C:membrane"/>
    <property type="evidence" value="ECO:0007669"/>
    <property type="project" value="TreeGrafter"/>
</dbReference>
<evidence type="ECO:0000313" key="4">
    <source>
        <dbReference type="EMBL" id="EPS35509.1"/>
    </source>
</evidence>
<comment type="caution">
    <text evidence="4">The sequence shown here is derived from an EMBL/GenBank/DDBJ whole genome shotgun (WGS) entry which is preliminary data.</text>
</comment>
<protein>
    <submittedName>
        <fullName evidence="4">Uncharacterized protein</fullName>
    </submittedName>
</protein>
<feature type="compositionally biased region" description="Basic and acidic residues" evidence="3">
    <location>
        <begin position="1039"/>
        <end position="1049"/>
    </location>
</feature>
<dbReference type="InterPro" id="IPR002110">
    <property type="entry name" value="Ankyrin_rpt"/>
</dbReference>
<name>S7ZYI1_DACHA</name>